<dbReference type="Pfam" id="PF00877">
    <property type="entry name" value="NLPC_P60"/>
    <property type="match status" value="1"/>
</dbReference>
<accession>A0A2P2EAW7</accession>
<evidence type="ECO:0000256" key="4">
    <source>
        <dbReference type="ARBA" id="ARBA00022807"/>
    </source>
</evidence>
<sequence length="139" mass="15004">MRREIVKRARAWLGTPYLAGASQRGVATDCAGLIEGLARELNLACPSRSCLSGGLLEAVQSVLLAGEHPFAGDVILLAQTPGGEPVHAGLMVSPDRFIHAHWTAGVVENRYGRWFQARTCGVFIWPETPQSTTPVLQEI</sequence>
<dbReference type="GO" id="GO:0006508">
    <property type="term" value="P:proteolysis"/>
    <property type="evidence" value="ECO:0007669"/>
    <property type="project" value="UniProtKB-KW"/>
</dbReference>
<evidence type="ECO:0000259" key="5">
    <source>
        <dbReference type="PROSITE" id="PS51935"/>
    </source>
</evidence>
<keyword evidence="4" id="KW-0788">Thiol protease</keyword>
<dbReference type="OrthoDB" id="6058745at2"/>
<evidence type="ECO:0000313" key="7">
    <source>
        <dbReference type="Proteomes" id="UP000245086"/>
    </source>
</evidence>
<evidence type="ECO:0000313" key="6">
    <source>
        <dbReference type="EMBL" id="GBF58210.1"/>
    </source>
</evidence>
<dbReference type="InterPro" id="IPR038765">
    <property type="entry name" value="Papain-like_cys_pep_sf"/>
</dbReference>
<dbReference type="AlphaFoldDB" id="A0A2P2EAW7"/>
<evidence type="ECO:0000256" key="3">
    <source>
        <dbReference type="ARBA" id="ARBA00022801"/>
    </source>
</evidence>
<dbReference type="GO" id="GO:0008234">
    <property type="term" value="F:cysteine-type peptidase activity"/>
    <property type="evidence" value="ECO:0007669"/>
    <property type="project" value="UniProtKB-KW"/>
</dbReference>
<keyword evidence="7" id="KW-1185">Reference proteome</keyword>
<dbReference type="EMBL" id="BFBR01000005">
    <property type="protein sequence ID" value="GBF58210.1"/>
    <property type="molecule type" value="Genomic_DNA"/>
</dbReference>
<evidence type="ECO:0000256" key="2">
    <source>
        <dbReference type="ARBA" id="ARBA00022670"/>
    </source>
</evidence>
<reference evidence="6 7" key="1">
    <citation type="journal article" date="2018" name="Genome Announc.">
        <title>Draft Genome Sequence of "Candidatus Phycosocius bacilliformis," an Alphaproteobacterial Ectosymbiont of the Hydrocarbon-Producing Green Alga Botryococcus braunii.</title>
        <authorList>
            <person name="Tanabe Y."/>
            <person name="Yamaguchi H."/>
            <person name="Watanabe M.M."/>
        </authorList>
    </citation>
    <scope>NUCLEOTIDE SEQUENCE [LARGE SCALE GENOMIC DNA]</scope>
    <source>
        <strain evidence="6 7">BOTRYCO-2</strain>
    </source>
</reference>
<proteinExistence type="inferred from homology"/>
<gene>
    <name evidence="6" type="ORF">PbB2_01882</name>
</gene>
<keyword evidence="2" id="KW-0645">Protease</keyword>
<comment type="similarity">
    <text evidence="1">Belongs to the peptidase C40 family.</text>
</comment>
<dbReference type="InterPro" id="IPR000064">
    <property type="entry name" value="NLP_P60_dom"/>
</dbReference>
<protein>
    <recommendedName>
        <fullName evidence="5">NlpC/P60 domain-containing protein</fullName>
    </recommendedName>
</protein>
<name>A0A2P2EAW7_9PROT</name>
<dbReference type="Proteomes" id="UP000245086">
    <property type="component" value="Unassembled WGS sequence"/>
</dbReference>
<dbReference type="RefSeq" id="WP_108985071.1">
    <property type="nucleotide sequence ID" value="NZ_BFBR01000005.1"/>
</dbReference>
<dbReference type="Gene3D" id="3.90.1720.10">
    <property type="entry name" value="endopeptidase domain like (from Nostoc punctiforme)"/>
    <property type="match status" value="1"/>
</dbReference>
<comment type="caution">
    <text evidence="6">The sequence shown here is derived from an EMBL/GenBank/DDBJ whole genome shotgun (WGS) entry which is preliminary data.</text>
</comment>
<dbReference type="PROSITE" id="PS51935">
    <property type="entry name" value="NLPC_P60"/>
    <property type="match status" value="1"/>
</dbReference>
<feature type="domain" description="NlpC/P60" evidence="5">
    <location>
        <begin position="1"/>
        <end position="126"/>
    </location>
</feature>
<organism evidence="6 7">
    <name type="scientific">Candidatus Phycosocius bacilliformis</name>
    <dbReference type="NCBI Taxonomy" id="1445552"/>
    <lineage>
        <taxon>Bacteria</taxon>
        <taxon>Pseudomonadati</taxon>
        <taxon>Pseudomonadota</taxon>
        <taxon>Alphaproteobacteria</taxon>
        <taxon>Caulobacterales</taxon>
        <taxon>Caulobacterales incertae sedis</taxon>
        <taxon>Candidatus Phycosocius</taxon>
    </lineage>
</organism>
<dbReference type="SUPFAM" id="SSF54001">
    <property type="entry name" value="Cysteine proteinases"/>
    <property type="match status" value="1"/>
</dbReference>
<evidence type="ECO:0000256" key="1">
    <source>
        <dbReference type="ARBA" id="ARBA00007074"/>
    </source>
</evidence>
<keyword evidence="3" id="KW-0378">Hydrolase</keyword>